<dbReference type="SUPFAM" id="SSF54285">
    <property type="entry name" value="MoaD/ThiS"/>
    <property type="match status" value="1"/>
</dbReference>
<evidence type="ECO:0000256" key="6">
    <source>
        <dbReference type="RuleBase" id="RU361182"/>
    </source>
</evidence>
<dbReference type="InterPro" id="IPR012675">
    <property type="entry name" value="Beta-grasp_dom_sf"/>
</dbReference>
<dbReference type="PANTHER" id="PTHR14986">
    <property type="entry name" value="RURM1 PROTEIN"/>
    <property type="match status" value="1"/>
</dbReference>
<protein>
    <recommendedName>
        <fullName evidence="5">Ubiquitin-related modifier 1 homolog</fullName>
    </recommendedName>
</protein>
<feature type="modified residue" description="1-thioglycine" evidence="5">
    <location>
        <position position="112"/>
    </location>
</feature>
<dbReference type="CDD" id="cd01764">
    <property type="entry name" value="Ubl_Urm1"/>
    <property type="match status" value="1"/>
</dbReference>
<dbReference type="OMA" id="DYELQPN"/>
<comment type="function">
    <text evidence="5">Acts as a sulfur carrier required for 2-thiolation of mcm(5)S(2)U at tRNA wobble positions of cytosolic tRNA(Lys), tRNA(Glu) and tRNA(Gln). Serves as sulfur donor in tRNA 2-thiolation reaction by being thiocarboxylated (-COSH) at its C-terminus by MOCS3. The sulfur is then transferred to tRNA to form 2-thiolation of mcm(5)S(2)U. Also acts as a ubiquitin-like protein (UBL) that is covalently conjugated via an isopeptide bond to lysine residues of target proteins. The thiocarboxylated form serves as substrate for conjugation and oxidative stress specifically induces the formation of UBL-protein conjugates.</text>
</comment>
<keyword evidence="3 5" id="KW-0819">tRNA processing</keyword>
<evidence type="ECO:0000256" key="5">
    <source>
        <dbReference type="HAMAP-Rule" id="MF_03048"/>
    </source>
</evidence>
<sequence length="112" mass="12472">MHLTLEFGGGLELLLEKSTKVHKVDVQPRDGEDKATMKGLLSWVKSNLIKERPEMFIKDDSVRHDDSVSTVAQRRPGVLVLINDCDWELCGGLDAELEDKDVVVFISTLHGG</sequence>
<evidence type="ECO:0000256" key="4">
    <source>
        <dbReference type="ARBA" id="ARBA00022786"/>
    </source>
</evidence>
<evidence type="ECO:0000313" key="7">
    <source>
        <dbReference type="EMBL" id="EMS65686.1"/>
    </source>
</evidence>
<dbReference type="Gene3D" id="3.10.20.30">
    <property type="match status" value="1"/>
</dbReference>
<dbReference type="InterPro" id="IPR016155">
    <property type="entry name" value="Mopterin_synth/thiamin_S_b"/>
</dbReference>
<comment type="PTM">
    <text evidence="5">C-terminal thiocarboxylation occurs in 2 steps, it is first acyl-adenylated (-COAMP) via the hesA/moeB/thiF part of the MOCS3/UBA4 homolog, then thiocarboxylated (-COSH) via the rhodanese domain of the MOCS3/UBA4 homolog.</text>
</comment>
<reference evidence="7" key="1">
    <citation type="journal article" date="2013" name="Nature">
        <title>Draft genome of the wheat A-genome progenitor Triticum urartu.</title>
        <authorList>
            <person name="Ling H.Q."/>
            <person name="Zhao S."/>
            <person name="Liu D."/>
            <person name="Wang J."/>
            <person name="Sun H."/>
            <person name="Zhang C."/>
            <person name="Fan H."/>
            <person name="Li D."/>
            <person name="Dong L."/>
            <person name="Tao Y."/>
            <person name="Gao C."/>
            <person name="Wu H."/>
            <person name="Li Y."/>
            <person name="Cui Y."/>
            <person name="Guo X."/>
            <person name="Zheng S."/>
            <person name="Wang B."/>
            <person name="Yu K."/>
            <person name="Liang Q."/>
            <person name="Yang W."/>
            <person name="Lou X."/>
            <person name="Chen J."/>
            <person name="Feng M."/>
            <person name="Jian J."/>
            <person name="Zhang X."/>
            <person name="Luo G."/>
            <person name="Jiang Y."/>
            <person name="Liu J."/>
            <person name="Wang Z."/>
            <person name="Sha Y."/>
            <person name="Zhang B."/>
            <person name="Wu H."/>
            <person name="Tang D."/>
            <person name="Shen Q."/>
            <person name="Xue P."/>
            <person name="Zou S."/>
            <person name="Wang X."/>
            <person name="Liu X."/>
            <person name="Wang F."/>
            <person name="Yang Y."/>
            <person name="An X."/>
            <person name="Dong Z."/>
            <person name="Zhang K."/>
            <person name="Zhang X."/>
            <person name="Luo M.C."/>
            <person name="Dvorak J."/>
            <person name="Tong Y."/>
            <person name="Wang J."/>
            <person name="Yang H."/>
            <person name="Li Z."/>
            <person name="Wang D."/>
            <person name="Zhang A."/>
            <person name="Wang J."/>
        </authorList>
    </citation>
    <scope>NUCLEOTIDE SEQUENCE</scope>
</reference>
<comment type="subcellular location">
    <subcellularLocation>
        <location evidence="5 6">Cytoplasm</location>
    </subcellularLocation>
</comment>
<keyword evidence="2 5" id="KW-1017">Isopeptide bond</keyword>
<dbReference type="GO" id="GO:0005829">
    <property type="term" value="C:cytosol"/>
    <property type="evidence" value="ECO:0007669"/>
    <property type="project" value="UniProtKB-UniRule"/>
</dbReference>
<organism evidence="7">
    <name type="scientific">Triticum urartu</name>
    <name type="common">Red wild einkorn</name>
    <name type="synonym">Crithodium urartu</name>
    <dbReference type="NCBI Taxonomy" id="4572"/>
    <lineage>
        <taxon>Eukaryota</taxon>
        <taxon>Viridiplantae</taxon>
        <taxon>Streptophyta</taxon>
        <taxon>Embryophyta</taxon>
        <taxon>Tracheophyta</taxon>
        <taxon>Spermatophyta</taxon>
        <taxon>Magnoliopsida</taxon>
        <taxon>Liliopsida</taxon>
        <taxon>Poales</taxon>
        <taxon>Poaceae</taxon>
        <taxon>BOP clade</taxon>
        <taxon>Pooideae</taxon>
        <taxon>Triticodae</taxon>
        <taxon>Triticeae</taxon>
        <taxon>Triticinae</taxon>
        <taxon>Triticum</taxon>
    </lineage>
</organism>
<evidence type="ECO:0000256" key="3">
    <source>
        <dbReference type="ARBA" id="ARBA00022694"/>
    </source>
</evidence>
<comment type="similarity">
    <text evidence="5 6">Belongs to the URM1 family.</text>
</comment>
<dbReference type="GO" id="GO:0002098">
    <property type="term" value="P:tRNA wobble uridine modification"/>
    <property type="evidence" value="ECO:0007669"/>
    <property type="project" value="UniProtKB-UniRule"/>
</dbReference>
<dbReference type="PIRSF" id="PIRSF037379">
    <property type="entry name" value="Ubiquitin-related_modifier_1"/>
    <property type="match status" value="1"/>
</dbReference>
<dbReference type="GO" id="GO:0034227">
    <property type="term" value="P:tRNA thio-modification"/>
    <property type="evidence" value="ECO:0007669"/>
    <property type="project" value="UniProtKB-UniRule"/>
</dbReference>
<dbReference type="AlphaFoldDB" id="M8A131"/>
<dbReference type="InterPro" id="IPR015221">
    <property type="entry name" value="Urm1"/>
</dbReference>
<dbReference type="STRING" id="4572.M8A131"/>
<dbReference type="HAMAP" id="MF_03048">
    <property type="entry name" value="Urm1"/>
    <property type="match status" value="1"/>
</dbReference>
<evidence type="ECO:0000256" key="2">
    <source>
        <dbReference type="ARBA" id="ARBA00022499"/>
    </source>
</evidence>
<feature type="cross-link" description="Glycyl lysine isopeptide (Gly-Lys) (interchain with K-? in acceptor proteins)" evidence="5">
    <location>
        <position position="112"/>
    </location>
</feature>
<dbReference type="Pfam" id="PF09138">
    <property type="entry name" value="Urm1"/>
    <property type="match status" value="1"/>
</dbReference>
<keyword evidence="4 5" id="KW-0833">Ubl conjugation pathway</keyword>
<keyword evidence="1 5" id="KW-0963">Cytoplasm</keyword>
<comment type="pathway">
    <text evidence="5 6">tRNA modification; 5-methoxycarbonylmethyl-2-thiouridine-tRNA biosynthesis.</text>
</comment>
<evidence type="ECO:0000256" key="1">
    <source>
        <dbReference type="ARBA" id="ARBA00022490"/>
    </source>
</evidence>
<dbReference type="UniPathway" id="UPA00988"/>
<dbReference type="eggNOG" id="KOG4146">
    <property type="taxonomic scope" value="Eukaryota"/>
</dbReference>
<dbReference type="EMBL" id="KD040826">
    <property type="protein sequence ID" value="EMS65686.1"/>
    <property type="molecule type" value="Genomic_DNA"/>
</dbReference>
<name>M8A131_TRIUA</name>
<proteinExistence type="inferred from homology"/>
<accession>M8A131</accession>
<dbReference type="GO" id="GO:0032447">
    <property type="term" value="P:protein urmylation"/>
    <property type="evidence" value="ECO:0007669"/>
    <property type="project" value="UniProtKB-UniRule"/>
</dbReference>
<gene>
    <name evidence="7" type="ORF">TRIUR3_25482</name>
</gene>